<organism evidence="1 2">
    <name type="scientific">Cystobacter ferrugineus</name>
    <dbReference type="NCBI Taxonomy" id="83449"/>
    <lineage>
        <taxon>Bacteria</taxon>
        <taxon>Pseudomonadati</taxon>
        <taxon>Myxococcota</taxon>
        <taxon>Myxococcia</taxon>
        <taxon>Myxococcales</taxon>
        <taxon>Cystobacterineae</taxon>
        <taxon>Archangiaceae</taxon>
        <taxon>Cystobacter</taxon>
    </lineage>
</organism>
<reference evidence="1 2" key="2">
    <citation type="submission" date="2016-12" db="EMBL/GenBank/DDBJ databases">
        <title>Draft Genome Sequence of Cystobacter ferrugineus Strain Cbfe23.</title>
        <authorList>
            <person name="Akbar S."/>
            <person name="Dowd S.E."/>
            <person name="Stevens D.C."/>
        </authorList>
    </citation>
    <scope>NUCLEOTIDE SEQUENCE [LARGE SCALE GENOMIC DNA]</scope>
    <source>
        <strain evidence="1 2">Cbfe23</strain>
    </source>
</reference>
<proteinExistence type="predicted"/>
<protein>
    <submittedName>
        <fullName evidence="1">Uncharacterized protein</fullName>
    </submittedName>
</protein>
<evidence type="ECO:0000313" key="1">
    <source>
        <dbReference type="EMBL" id="OJH38837.1"/>
    </source>
</evidence>
<sequence>MTGNSTRDARFVRGLVSSVLIACTAGLGPSSPRDLASMLAELPLTLPFSLPLPPPYLLPVPGLDLPRIPLPLPVL</sequence>
<accession>A0A1L9B9A2</accession>
<evidence type="ECO:0000313" key="2">
    <source>
        <dbReference type="Proteomes" id="UP000182229"/>
    </source>
</evidence>
<dbReference type="AlphaFoldDB" id="A0A1L9B9A2"/>
<comment type="caution">
    <text evidence="1">The sequence shown here is derived from an EMBL/GenBank/DDBJ whole genome shotgun (WGS) entry which is preliminary data.</text>
</comment>
<name>A0A1L9B9A2_9BACT</name>
<reference evidence="2" key="1">
    <citation type="submission" date="2016-11" db="EMBL/GenBank/DDBJ databases">
        <authorList>
            <person name="Shukria A."/>
            <person name="Stevens D.C."/>
        </authorList>
    </citation>
    <scope>NUCLEOTIDE SEQUENCE [LARGE SCALE GENOMIC DNA]</scope>
    <source>
        <strain evidence="2">Cbfe23</strain>
    </source>
</reference>
<dbReference type="Proteomes" id="UP000182229">
    <property type="component" value="Unassembled WGS sequence"/>
</dbReference>
<dbReference type="RefSeq" id="WP_071900271.1">
    <property type="nucleotide sequence ID" value="NZ_MPIN01000005.1"/>
</dbReference>
<dbReference type="EMBL" id="MPIN01000005">
    <property type="protein sequence ID" value="OJH38837.1"/>
    <property type="molecule type" value="Genomic_DNA"/>
</dbReference>
<keyword evidence="2" id="KW-1185">Reference proteome</keyword>
<gene>
    <name evidence="1" type="ORF">BON30_21685</name>
</gene>